<dbReference type="EMBL" id="BPLR01021523">
    <property type="protein sequence ID" value="GIX90702.1"/>
    <property type="molecule type" value="Genomic_DNA"/>
</dbReference>
<dbReference type="Proteomes" id="UP001054945">
    <property type="component" value="Unassembled WGS sequence"/>
</dbReference>
<gene>
    <name evidence="1" type="ORF">CEXT_23061</name>
</gene>
<organism evidence="1 2">
    <name type="scientific">Caerostris extrusa</name>
    <name type="common">Bark spider</name>
    <name type="synonym">Caerostris bankana</name>
    <dbReference type="NCBI Taxonomy" id="172846"/>
    <lineage>
        <taxon>Eukaryota</taxon>
        <taxon>Metazoa</taxon>
        <taxon>Ecdysozoa</taxon>
        <taxon>Arthropoda</taxon>
        <taxon>Chelicerata</taxon>
        <taxon>Arachnida</taxon>
        <taxon>Araneae</taxon>
        <taxon>Araneomorphae</taxon>
        <taxon>Entelegynae</taxon>
        <taxon>Araneoidea</taxon>
        <taxon>Araneidae</taxon>
        <taxon>Caerostris</taxon>
    </lineage>
</organism>
<comment type="caution">
    <text evidence="1">The sequence shown here is derived from an EMBL/GenBank/DDBJ whole genome shotgun (WGS) entry which is preliminary data.</text>
</comment>
<evidence type="ECO:0000313" key="1">
    <source>
        <dbReference type="EMBL" id="GIX90702.1"/>
    </source>
</evidence>
<evidence type="ECO:0000313" key="2">
    <source>
        <dbReference type="Proteomes" id="UP001054945"/>
    </source>
</evidence>
<proteinExistence type="predicted"/>
<accession>A0AAV4P6B8</accession>
<sequence>MVFPFPVFPGSWRKWNEFSNADPLWVILISSTEKLRDKAFVLMLIDYLLIEFCYPQLRVLCIEMTESSIHSSNSTSA</sequence>
<protein>
    <submittedName>
        <fullName evidence="1">Uncharacterized protein</fullName>
    </submittedName>
</protein>
<keyword evidence="2" id="KW-1185">Reference proteome</keyword>
<name>A0AAV4P6B8_CAEEX</name>
<dbReference type="AlphaFoldDB" id="A0AAV4P6B8"/>
<reference evidence="1 2" key="1">
    <citation type="submission" date="2021-06" db="EMBL/GenBank/DDBJ databases">
        <title>Caerostris extrusa draft genome.</title>
        <authorList>
            <person name="Kono N."/>
            <person name="Arakawa K."/>
        </authorList>
    </citation>
    <scope>NUCLEOTIDE SEQUENCE [LARGE SCALE GENOMIC DNA]</scope>
</reference>